<protein>
    <submittedName>
        <fullName evidence="1">Uncharacterized protein</fullName>
    </submittedName>
</protein>
<dbReference type="EMBL" id="BOOR01000072">
    <property type="protein sequence ID" value="GII58844.1"/>
    <property type="molecule type" value="Genomic_DNA"/>
</dbReference>
<keyword evidence="2" id="KW-1185">Reference proteome</keyword>
<gene>
    <name evidence="1" type="ORF">Pth03_72330</name>
</gene>
<sequence length="73" mass="7423">MRDQGWAPVANGDRASASMTSAGVSASSRHILIGTVLGTVFGTVFGTVLGDVPGLVVSELGEKRASFTTDICP</sequence>
<accession>A0A8J4DDV1</accession>
<evidence type="ECO:0000313" key="2">
    <source>
        <dbReference type="Proteomes" id="UP000605992"/>
    </source>
</evidence>
<comment type="caution">
    <text evidence="1">The sequence shown here is derived from an EMBL/GenBank/DDBJ whole genome shotgun (WGS) entry which is preliminary data.</text>
</comment>
<dbReference type="AlphaFoldDB" id="A0A8J4DDV1"/>
<organism evidence="1 2">
    <name type="scientific">Planotetraspora thailandica</name>
    <dbReference type="NCBI Taxonomy" id="487172"/>
    <lineage>
        <taxon>Bacteria</taxon>
        <taxon>Bacillati</taxon>
        <taxon>Actinomycetota</taxon>
        <taxon>Actinomycetes</taxon>
        <taxon>Streptosporangiales</taxon>
        <taxon>Streptosporangiaceae</taxon>
        <taxon>Planotetraspora</taxon>
    </lineage>
</organism>
<reference evidence="1" key="1">
    <citation type="submission" date="2021-01" db="EMBL/GenBank/DDBJ databases">
        <title>Whole genome shotgun sequence of Planotetraspora thailandica NBRC 104271.</title>
        <authorList>
            <person name="Komaki H."/>
            <person name="Tamura T."/>
        </authorList>
    </citation>
    <scope>NUCLEOTIDE SEQUENCE</scope>
    <source>
        <strain evidence="1">NBRC 104271</strain>
    </source>
</reference>
<dbReference type="Proteomes" id="UP000605992">
    <property type="component" value="Unassembled WGS sequence"/>
</dbReference>
<evidence type="ECO:0000313" key="1">
    <source>
        <dbReference type="EMBL" id="GII58844.1"/>
    </source>
</evidence>
<name>A0A8J4DDV1_9ACTN</name>
<proteinExistence type="predicted"/>